<comment type="caution">
    <text evidence="1">The sequence shown here is derived from an EMBL/GenBank/DDBJ whole genome shotgun (WGS) entry which is preliminary data.</text>
</comment>
<keyword evidence="2" id="KW-1185">Reference proteome</keyword>
<dbReference type="EMBL" id="JACAZI010000001">
    <property type="protein sequence ID" value="KAF7371655.1"/>
    <property type="molecule type" value="Genomic_DNA"/>
</dbReference>
<reference evidence="1" key="1">
    <citation type="submission" date="2020-05" db="EMBL/GenBank/DDBJ databases">
        <title>Mycena genomes resolve the evolution of fungal bioluminescence.</title>
        <authorList>
            <person name="Tsai I.J."/>
        </authorList>
    </citation>
    <scope>NUCLEOTIDE SEQUENCE</scope>
    <source>
        <strain evidence="1">CCC161011</strain>
    </source>
</reference>
<gene>
    <name evidence="1" type="ORF">MVEN_00021300</name>
</gene>
<dbReference type="AlphaFoldDB" id="A0A8H6Z2Z0"/>
<dbReference type="Proteomes" id="UP000620124">
    <property type="component" value="Unassembled WGS sequence"/>
</dbReference>
<evidence type="ECO:0000313" key="1">
    <source>
        <dbReference type="EMBL" id="KAF7371655.1"/>
    </source>
</evidence>
<accession>A0A8H6Z2Z0</accession>
<sequence length="209" mass="23308">MFDPVGNSGMTIVNSLFFPNHHPLPELPLLPKTPSSSQTSSVFPNHHLLVGNRFPWSPRSLPSNGPAQLRTTARPNSIVHASTNSWATRAILSRRLPALLTFPRSYLYFRTEIAQKFDRDPDNYYSASALQFAPRGSDLSVFAGVKCTSETWENDSDFGRCDSTRTRSRGSVREAISLNNSHMIKAVHVCTVHRPFIFTLSLNGIPLLI</sequence>
<proteinExistence type="predicted"/>
<name>A0A8H6Z2Z0_9AGAR</name>
<protein>
    <submittedName>
        <fullName evidence="1">Uncharacterized protein</fullName>
    </submittedName>
</protein>
<organism evidence="1 2">
    <name type="scientific">Mycena venus</name>
    <dbReference type="NCBI Taxonomy" id="2733690"/>
    <lineage>
        <taxon>Eukaryota</taxon>
        <taxon>Fungi</taxon>
        <taxon>Dikarya</taxon>
        <taxon>Basidiomycota</taxon>
        <taxon>Agaricomycotina</taxon>
        <taxon>Agaricomycetes</taxon>
        <taxon>Agaricomycetidae</taxon>
        <taxon>Agaricales</taxon>
        <taxon>Marasmiineae</taxon>
        <taxon>Mycenaceae</taxon>
        <taxon>Mycena</taxon>
    </lineage>
</organism>
<evidence type="ECO:0000313" key="2">
    <source>
        <dbReference type="Proteomes" id="UP000620124"/>
    </source>
</evidence>